<reference evidence="4" key="3">
    <citation type="submission" date="2012-09" db="EMBL/GenBank/DDBJ databases">
        <authorList>
            <consortium name="VectorBase"/>
        </authorList>
    </citation>
    <scope>NUCLEOTIDE SEQUENCE</scope>
    <source>
        <strain evidence="4">Liverpool</strain>
    </source>
</reference>
<dbReference type="SMART" id="SM00360">
    <property type="entry name" value="RRM"/>
    <property type="match status" value="1"/>
</dbReference>
<keyword evidence="1 2" id="KW-0694">RNA-binding</keyword>
<evidence type="ECO:0000313" key="5">
    <source>
        <dbReference type="Proteomes" id="UP000682892"/>
    </source>
</evidence>
<accession>A0A1S4FEZ9</accession>
<dbReference type="EMBL" id="CH478420">
    <property type="protein sequence ID" value="EAT33020.1"/>
    <property type="molecule type" value="Genomic_DNA"/>
</dbReference>
<evidence type="ECO:0000256" key="1">
    <source>
        <dbReference type="ARBA" id="ARBA00022884"/>
    </source>
</evidence>
<dbReference type="OMA" id="DIMETIC"/>
<dbReference type="Proteomes" id="UP000682892">
    <property type="component" value="Unassembled WGS sequence"/>
</dbReference>
<dbReference type="OrthoDB" id="3800936at2759"/>
<evidence type="ECO:0000259" key="3">
    <source>
        <dbReference type="PROSITE" id="PS50102"/>
    </source>
</evidence>
<dbReference type="PANTHER" id="PTHR21245">
    <property type="entry name" value="HETEROGENEOUS NUCLEAR RIBONUCLEOPROTEIN"/>
    <property type="match status" value="1"/>
</dbReference>
<dbReference type="Pfam" id="PF00076">
    <property type="entry name" value="RRM_1"/>
    <property type="match status" value="1"/>
</dbReference>
<dbReference type="Gene3D" id="3.30.70.330">
    <property type="match status" value="1"/>
</dbReference>
<name>A0A1S4FEZ9_AEDAE</name>
<evidence type="ECO:0000313" key="4">
    <source>
        <dbReference type="EMBL" id="EAT33020.1"/>
    </source>
</evidence>
<dbReference type="AlphaFoldDB" id="A0A1S4FEZ9"/>
<proteinExistence type="predicted"/>
<reference evidence="4" key="1">
    <citation type="submission" date="2005-10" db="EMBL/GenBank/DDBJ databases">
        <authorList>
            <person name="Loftus B.J."/>
            <person name="Nene V.M."/>
            <person name="Hannick L.I."/>
            <person name="Bidwell S."/>
            <person name="Haas B."/>
            <person name="Amedeo P."/>
            <person name="Orvis J."/>
            <person name="Wortman J.R."/>
            <person name="White O.R."/>
            <person name="Salzberg S."/>
            <person name="Shumway M."/>
            <person name="Koo H."/>
            <person name="Zhao Y."/>
            <person name="Holmes M."/>
            <person name="Miller J."/>
            <person name="Schatz M."/>
            <person name="Pop M."/>
            <person name="Pai G."/>
            <person name="Utterback T."/>
            <person name="Rogers Y.-H."/>
            <person name="Kravitz S."/>
            <person name="Fraser C.M."/>
        </authorList>
    </citation>
    <scope>NUCLEOTIDE SEQUENCE</scope>
    <source>
        <strain evidence="4">Liverpool</strain>
    </source>
</reference>
<dbReference type="HOGENOM" id="CLU_022960_1_1_1"/>
<dbReference type="GO" id="GO:0003723">
    <property type="term" value="F:RNA binding"/>
    <property type="evidence" value="ECO:0007669"/>
    <property type="project" value="UniProtKB-UniRule"/>
</dbReference>
<dbReference type="SUPFAM" id="SSF54928">
    <property type="entry name" value="RNA-binding domain, RBD"/>
    <property type="match status" value="1"/>
</dbReference>
<feature type="domain" description="RRM" evidence="3">
    <location>
        <begin position="34"/>
        <end position="104"/>
    </location>
</feature>
<dbReference type="InterPro" id="IPR000504">
    <property type="entry name" value="RRM_dom"/>
</dbReference>
<protein>
    <submittedName>
        <fullName evidence="4">AAEL014725-PA</fullName>
    </submittedName>
</protein>
<sequence length="198" mass="23238">MSVFWNGLEYSTVQVNGQRFIGPPSGLPEPPYDWELFVKHLPRNLFERELIPLFSTAGPLYQIRLLMCFSGLNRGIAYVRYTCQEDFQRALCMFHKLQLGTRFVLYACQSLNMRKLVMLNIDSGVKSEAIRGFVETVSGGICVYIGERKFHPEKKYTIVQFKCHYETALARRKLMMILPFFGDDCYIKWYNREKYPKN</sequence>
<organism evidence="4 5">
    <name type="scientific">Aedes aegypti</name>
    <name type="common">Yellowfever mosquito</name>
    <name type="synonym">Culex aegypti</name>
    <dbReference type="NCBI Taxonomy" id="7159"/>
    <lineage>
        <taxon>Eukaryota</taxon>
        <taxon>Metazoa</taxon>
        <taxon>Ecdysozoa</taxon>
        <taxon>Arthropoda</taxon>
        <taxon>Hexapoda</taxon>
        <taxon>Insecta</taxon>
        <taxon>Pterygota</taxon>
        <taxon>Neoptera</taxon>
        <taxon>Endopterygota</taxon>
        <taxon>Diptera</taxon>
        <taxon>Nematocera</taxon>
        <taxon>Culicoidea</taxon>
        <taxon>Culicidae</taxon>
        <taxon>Culicinae</taxon>
        <taxon>Aedini</taxon>
        <taxon>Aedes</taxon>
        <taxon>Stegomyia</taxon>
    </lineage>
</organism>
<reference evidence="4" key="2">
    <citation type="journal article" date="2007" name="Science">
        <title>Genome sequence of Aedes aegypti, a major arbovirus vector.</title>
        <authorList>
            <person name="Nene V."/>
            <person name="Wortman J.R."/>
            <person name="Lawson D."/>
            <person name="Haas B."/>
            <person name="Kodira C."/>
            <person name="Tu Z.J."/>
            <person name="Loftus B."/>
            <person name="Xi Z."/>
            <person name="Megy K."/>
            <person name="Grabherr M."/>
            <person name="Ren Q."/>
            <person name="Zdobnov E.M."/>
            <person name="Lobo N.F."/>
            <person name="Campbell K.S."/>
            <person name="Brown S.E."/>
            <person name="Bonaldo M.F."/>
            <person name="Zhu J."/>
            <person name="Sinkins S.P."/>
            <person name="Hogenkamp D.G."/>
            <person name="Amedeo P."/>
            <person name="Arensburger P."/>
            <person name="Atkinson P.W."/>
            <person name="Bidwell S."/>
            <person name="Biedler J."/>
            <person name="Birney E."/>
            <person name="Bruggner R.V."/>
            <person name="Costas J."/>
            <person name="Coy M.R."/>
            <person name="Crabtree J."/>
            <person name="Crawford M."/>
            <person name="Debruyn B."/>
            <person name="Decaprio D."/>
            <person name="Eiglmeier K."/>
            <person name="Eisenstadt E."/>
            <person name="El-Dorry H."/>
            <person name="Gelbart W.M."/>
            <person name="Gomes S.L."/>
            <person name="Hammond M."/>
            <person name="Hannick L.I."/>
            <person name="Hogan J.R."/>
            <person name="Holmes M.H."/>
            <person name="Jaffe D."/>
            <person name="Johnston J.S."/>
            <person name="Kennedy R.C."/>
            <person name="Koo H."/>
            <person name="Kravitz S."/>
            <person name="Kriventseva E.V."/>
            <person name="Kulp D."/>
            <person name="Labutti K."/>
            <person name="Lee E."/>
            <person name="Li S."/>
            <person name="Lovin D.D."/>
            <person name="Mao C."/>
            <person name="Mauceli E."/>
            <person name="Menck C.F."/>
            <person name="Miller J.R."/>
            <person name="Montgomery P."/>
            <person name="Mori A."/>
            <person name="Nascimento A.L."/>
            <person name="Naveira H.F."/>
            <person name="Nusbaum C."/>
            <person name="O'leary S."/>
            <person name="Orvis J."/>
            <person name="Pertea M."/>
            <person name="Quesneville H."/>
            <person name="Reidenbach K.R."/>
            <person name="Rogers Y.H."/>
            <person name="Roth C.W."/>
            <person name="Schneider J.R."/>
            <person name="Schatz M."/>
            <person name="Shumway M."/>
            <person name="Stanke M."/>
            <person name="Stinson E.O."/>
            <person name="Tubio J.M."/>
            <person name="Vanzee J.P."/>
            <person name="Verjovski-Almeida S."/>
            <person name="Werner D."/>
            <person name="White O."/>
            <person name="Wyder S."/>
            <person name="Zeng Q."/>
            <person name="Zhao Q."/>
            <person name="Zhao Y."/>
            <person name="Hill C.A."/>
            <person name="Raikhel A.S."/>
            <person name="Soares M.B."/>
            <person name="Knudson D.L."/>
            <person name="Lee N.H."/>
            <person name="Galagan J."/>
            <person name="Salzberg S.L."/>
            <person name="Paulsen I.T."/>
            <person name="Dimopoulos G."/>
            <person name="Collins F.H."/>
            <person name="Birren B."/>
            <person name="Fraser-Liggett C.M."/>
            <person name="Severson D.W."/>
        </authorList>
    </citation>
    <scope>NUCLEOTIDE SEQUENCE [LARGE SCALE GENOMIC DNA]</scope>
    <source>
        <strain evidence="4">Liverpool</strain>
    </source>
</reference>
<gene>
    <name evidence="4" type="ORF">AaeL_AAEL014725</name>
</gene>
<dbReference type="PROSITE" id="PS50102">
    <property type="entry name" value="RRM"/>
    <property type="match status" value="1"/>
</dbReference>
<dbReference type="InterPro" id="IPR035979">
    <property type="entry name" value="RBD_domain_sf"/>
</dbReference>
<evidence type="ECO:0000256" key="2">
    <source>
        <dbReference type="PROSITE-ProRule" id="PRU00176"/>
    </source>
</evidence>
<dbReference type="InterPro" id="IPR012677">
    <property type="entry name" value="Nucleotide-bd_a/b_plait_sf"/>
</dbReference>